<reference evidence="1" key="1">
    <citation type="submission" date="2006-10" db="EMBL/GenBank/DDBJ databases">
        <authorList>
            <person name="Amadeo P."/>
            <person name="Zhao Q."/>
            <person name="Wortman J."/>
            <person name="Fraser-Liggett C."/>
            <person name="Carlton J."/>
        </authorList>
    </citation>
    <scope>NUCLEOTIDE SEQUENCE</scope>
    <source>
        <strain evidence="1">G3</strain>
    </source>
</reference>
<dbReference type="VEuPathDB" id="TrichDB:TVAGG3_0708390"/>
<organism evidence="1 2">
    <name type="scientific">Trichomonas vaginalis (strain ATCC PRA-98 / G3)</name>
    <dbReference type="NCBI Taxonomy" id="412133"/>
    <lineage>
        <taxon>Eukaryota</taxon>
        <taxon>Metamonada</taxon>
        <taxon>Parabasalia</taxon>
        <taxon>Trichomonadida</taxon>
        <taxon>Trichomonadidae</taxon>
        <taxon>Trichomonas</taxon>
    </lineage>
</organism>
<reference evidence="1" key="2">
    <citation type="journal article" date="2007" name="Science">
        <title>Draft genome sequence of the sexually transmitted pathogen Trichomonas vaginalis.</title>
        <authorList>
            <person name="Carlton J.M."/>
            <person name="Hirt R.P."/>
            <person name="Silva J.C."/>
            <person name="Delcher A.L."/>
            <person name="Schatz M."/>
            <person name="Zhao Q."/>
            <person name="Wortman J.R."/>
            <person name="Bidwell S.L."/>
            <person name="Alsmark U.C.M."/>
            <person name="Besteiro S."/>
            <person name="Sicheritz-Ponten T."/>
            <person name="Noel C.J."/>
            <person name="Dacks J.B."/>
            <person name="Foster P.G."/>
            <person name="Simillion C."/>
            <person name="Van de Peer Y."/>
            <person name="Miranda-Saavedra D."/>
            <person name="Barton G.J."/>
            <person name="Westrop G.D."/>
            <person name="Mueller S."/>
            <person name="Dessi D."/>
            <person name="Fiori P.L."/>
            <person name="Ren Q."/>
            <person name="Paulsen I."/>
            <person name="Zhang H."/>
            <person name="Bastida-Corcuera F.D."/>
            <person name="Simoes-Barbosa A."/>
            <person name="Brown M.T."/>
            <person name="Hayes R.D."/>
            <person name="Mukherjee M."/>
            <person name="Okumura C.Y."/>
            <person name="Schneider R."/>
            <person name="Smith A.J."/>
            <person name="Vanacova S."/>
            <person name="Villalvazo M."/>
            <person name="Haas B.J."/>
            <person name="Pertea M."/>
            <person name="Feldblyum T.V."/>
            <person name="Utterback T.R."/>
            <person name="Shu C.L."/>
            <person name="Osoegawa K."/>
            <person name="de Jong P.J."/>
            <person name="Hrdy I."/>
            <person name="Horvathova L."/>
            <person name="Zubacova Z."/>
            <person name="Dolezal P."/>
            <person name="Malik S.B."/>
            <person name="Logsdon J.M. Jr."/>
            <person name="Henze K."/>
            <person name="Gupta A."/>
            <person name="Wang C.C."/>
            <person name="Dunne R.L."/>
            <person name="Upcroft J.A."/>
            <person name="Upcroft P."/>
            <person name="White O."/>
            <person name="Salzberg S.L."/>
            <person name="Tang P."/>
            <person name="Chiu C.-H."/>
            <person name="Lee Y.-S."/>
            <person name="Embley T.M."/>
            <person name="Coombs G.H."/>
            <person name="Mottram J.C."/>
            <person name="Tachezy J."/>
            <person name="Fraser-Liggett C.M."/>
            <person name="Johnson P.J."/>
        </authorList>
    </citation>
    <scope>NUCLEOTIDE SEQUENCE [LARGE SCALE GENOMIC DNA]</scope>
    <source>
        <strain evidence="1">G3</strain>
    </source>
</reference>
<evidence type="ECO:0000313" key="2">
    <source>
        <dbReference type="Proteomes" id="UP000001542"/>
    </source>
</evidence>
<evidence type="ECO:0000313" key="1">
    <source>
        <dbReference type="EMBL" id="EAX91614.1"/>
    </source>
</evidence>
<dbReference type="AlphaFoldDB" id="A2FTZ7"/>
<dbReference type="RefSeq" id="XP_001304544.1">
    <property type="nucleotide sequence ID" value="XM_001304543.1"/>
</dbReference>
<dbReference type="EMBL" id="DS114022">
    <property type="protein sequence ID" value="EAX91614.1"/>
    <property type="molecule type" value="Genomic_DNA"/>
</dbReference>
<keyword evidence="2" id="KW-1185">Reference proteome</keyword>
<dbReference type="VEuPathDB" id="TrichDB:TVAG_309660"/>
<name>A2FTZ7_TRIV3</name>
<dbReference type="KEGG" id="tva:4749313"/>
<protein>
    <submittedName>
        <fullName evidence="1">Uncharacterized protein</fullName>
    </submittedName>
</protein>
<gene>
    <name evidence="1" type="ORF">TVAG_309660</name>
</gene>
<proteinExistence type="predicted"/>
<accession>A2FTZ7</accession>
<sequence>MLALTVLAASRLPENTTVFFKHYRDQFLVPYFKKADKATAKFQQYLKEPAFFQEVVFPRIQKELFKAIKNQTIHHFPLYRYNISKRAAQHLARDAEDYVAKKGENSPMIIAPNPLIPYITKVVAEAMMKLKKVEAEENRIQPKLIDVKLDLERLAKQLRKDPSRFTNAEEESNPWASIAIAVGKEILKQAAIEAAIEAGKKMLGFQQMEANYADDDNVIPPFVIPIAKEIGKQILVSGAIDSIVKIVNDHLKLQESVNSDDENVIPPFVIKAATEFAKQIVIDTVTSAVTDALKKQFHFQQSQVNSLEVDDPENGWGKVIAEIAKEVGKQVAIDTISSGIQQFVHDRFGWQEAETNGVRIPDGLKDAIKDVVKEVVVKTVTDFINGALKQVTGNSDVEEEEDGNSWGKVIVDVAKEVAKKVAIDSAVDFIEKWRKQTFGWQEAESNGLGKALRRSVRRIQRLPRRPIRLPQYPRPVFL</sequence>
<dbReference type="Proteomes" id="UP000001542">
    <property type="component" value="Unassembled WGS sequence"/>
</dbReference>
<dbReference type="InParanoid" id="A2FTZ7"/>